<evidence type="ECO:0000259" key="10">
    <source>
        <dbReference type="Pfam" id="PF12697"/>
    </source>
</evidence>
<dbReference type="SMART" id="SM00320">
    <property type="entry name" value="WD40"/>
    <property type="match status" value="1"/>
</dbReference>
<keyword evidence="9" id="KW-0812">Transmembrane</keyword>
<keyword evidence="5" id="KW-0256">Endoplasmic reticulum</keyword>
<organism evidence="12 13">
    <name type="scientific">Purpureocillium lavendulum</name>
    <dbReference type="NCBI Taxonomy" id="1247861"/>
    <lineage>
        <taxon>Eukaryota</taxon>
        <taxon>Fungi</taxon>
        <taxon>Dikarya</taxon>
        <taxon>Ascomycota</taxon>
        <taxon>Pezizomycotina</taxon>
        <taxon>Sordariomycetes</taxon>
        <taxon>Hypocreomycetidae</taxon>
        <taxon>Hypocreales</taxon>
        <taxon>Ophiocordycipitaceae</taxon>
        <taxon>Purpureocillium</taxon>
    </lineage>
</organism>
<name>A0AB34FJG8_9HYPO</name>
<keyword evidence="7 9" id="KW-0472">Membrane</keyword>
<dbReference type="InterPro" id="IPR036322">
    <property type="entry name" value="WD40_repeat_dom_sf"/>
</dbReference>
<dbReference type="GO" id="GO:0005739">
    <property type="term" value="C:mitochondrion"/>
    <property type="evidence" value="ECO:0007669"/>
    <property type="project" value="UniProtKB-SubCell"/>
</dbReference>
<dbReference type="PANTHER" id="PTHR48182">
    <property type="entry name" value="PROTEIN SERAC1"/>
    <property type="match status" value="1"/>
</dbReference>
<dbReference type="PROSITE" id="PS50082">
    <property type="entry name" value="WD_REPEATS_2"/>
    <property type="match status" value="1"/>
</dbReference>
<dbReference type="Gene3D" id="1.25.40.10">
    <property type="entry name" value="Tetratricopeptide repeat domain"/>
    <property type="match status" value="1"/>
</dbReference>
<dbReference type="GO" id="GO:0016020">
    <property type="term" value="C:membrane"/>
    <property type="evidence" value="ECO:0007669"/>
    <property type="project" value="UniProtKB-SubCell"/>
</dbReference>
<evidence type="ECO:0000313" key="13">
    <source>
        <dbReference type="Proteomes" id="UP001163105"/>
    </source>
</evidence>
<dbReference type="Proteomes" id="UP001163105">
    <property type="component" value="Unassembled WGS sequence"/>
</dbReference>
<protein>
    <submittedName>
        <fullName evidence="12">Ankryin repeat protein</fullName>
    </submittedName>
</protein>
<evidence type="ECO:0000256" key="8">
    <source>
        <dbReference type="PROSITE-ProRule" id="PRU00221"/>
    </source>
</evidence>
<dbReference type="GO" id="GO:0005783">
    <property type="term" value="C:endoplasmic reticulum"/>
    <property type="evidence" value="ECO:0007669"/>
    <property type="project" value="UniProtKB-SubCell"/>
</dbReference>
<comment type="subcellular location">
    <subcellularLocation>
        <location evidence="2">Endoplasmic reticulum</location>
    </subcellularLocation>
    <subcellularLocation>
        <location evidence="3">Membrane</location>
    </subcellularLocation>
    <subcellularLocation>
        <location evidence="1">Mitochondrion</location>
    </subcellularLocation>
</comment>
<dbReference type="InterPro" id="IPR000073">
    <property type="entry name" value="AB_hydrolase_1"/>
</dbReference>
<dbReference type="InterPro" id="IPR027417">
    <property type="entry name" value="P-loop_NTPase"/>
</dbReference>
<feature type="transmembrane region" description="Helical" evidence="9">
    <location>
        <begin position="651"/>
        <end position="672"/>
    </location>
</feature>
<keyword evidence="13" id="KW-1185">Reference proteome</keyword>
<dbReference type="SUPFAM" id="SSF53474">
    <property type="entry name" value="alpha/beta-Hydrolases"/>
    <property type="match status" value="1"/>
</dbReference>
<evidence type="ECO:0000256" key="4">
    <source>
        <dbReference type="ARBA" id="ARBA00022737"/>
    </source>
</evidence>
<feature type="repeat" description="WD" evidence="8">
    <location>
        <begin position="912"/>
        <end position="953"/>
    </location>
</feature>
<keyword evidence="4" id="KW-0677">Repeat</keyword>
<feature type="domain" description="Nephrocystin 3-like N-terminal" evidence="11">
    <location>
        <begin position="357"/>
        <end position="511"/>
    </location>
</feature>
<dbReference type="PROSITE" id="PS50294">
    <property type="entry name" value="WD_REPEATS_REGION"/>
    <property type="match status" value="1"/>
</dbReference>
<gene>
    <name evidence="12" type="ORF">O9K51_08491</name>
</gene>
<dbReference type="Pfam" id="PF24883">
    <property type="entry name" value="NPHP3_N"/>
    <property type="match status" value="1"/>
</dbReference>
<dbReference type="SUPFAM" id="SSF52540">
    <property type="entry name" value="P-loop containing nucleoside triphosphate hydrolases"/>
    <property type="match status" value="1"/>
</dbReference>
<dbReference type="EMBL" id="JAQHRD010000007">
    <property type="protein sequence ID" value="KAJ6439085.1"/>
    <property type="molecule type" value="Genomic_DNA"/>
</dbReference>
<dbReference type="Pfam" id="PF12697">
    <property type="entry name" value="Abhydrolase_6"/>
    <property type="match status" value="1"/>
</dbReference>
<keyword evidence="8" id="KW-0853">WD repeat</keyword>
<accession>A0AB34FJG8</accession>
<dbReference type="InterPro" id="IPR015943">
    <property type="entry name" value="WD40/YVTN_repeat-like_dom_sf"/>
</dbReference>
<evidence type="ECO:0000256" key="3">
    <source>
        <dbReference type="ARBA" id="ARBA00004370"/>
    </source>
</evidence>
<evidence type="ECO:0000256" key="7">
    <source>
        <dbReference type="ARBA" id="ARBA00023136"/>
    </source>
</evidence>
<feature type="transmembrane region" description="Helical" evidence="9">
    <location>
        <begin position="579"/>
        <end position="601"/>
    </location>
</feature>
<evidence type="ECO:0000256" key="2">
    <source>
        <dbReference type="ARBA" id="ARBA00004240"/>
    </source>
</evidence>
<dbReference type="InterPro" id="IPR011990">
    <property type="entry name" value="TPR-like_helical_dom_sf"/>
</dbReference>
<evidence type="ECO:0000259" key="11">
    <source>
        <dbReference type="Pfam" id="PF24883"/>
    </source>
</evidence>
<dbReference type="Gene3D" id="3.40.50.300">
    <property type="entry name" value="P-loop containing nucleotide triphosphate hydrolases"/>
    <property type="match status" value="1"/>
</dbReference>
<comment type="caution">
    <text evidence="12">The sequence shown here is derived from an EMBL/GenBank/DDBJ whole genome shotgun (WGS) entry which is preliminary data.</text>
</comment>
<proteinExistence type="predicted"/>
<dbReference type="InterPro" id="IPR056884">
    <property type="entry name" value="NPHP3-like_N"/>
</dbReference>
<keyword evidence="9" id="KW-1133">Transmembrane helix</keyword>
<dbReference type="Gene3D" id="3.40.50.1820">
    <property type="entry name" value="alpha/beta hydrolase"/>
    <property type="match status" value="1"/>
</dbReference>
<dbReference type="InterPro" id="IPR029058">
    <property type="entry name" value="AB_hydrolase_fold"/>
</dbReference>
<evidence type="ECO:0000313" key="12">
    <source>
        <dbReference type="EMBL" id="KAJ6439085.1"/>
    </source>
</evidence>
<dbReference type="InterPro" id="IPR052374">
    <property type="entry name" value="SERAC1"/>
</dbReference>
<reference evidence="12" key="1">
    <citation type="submission" date="2023-01" db="EMBL/GenBank/DDBJ databases">
        <title>The growth and conidiation of Purpureocillium lavendulum are regulated by nitrogen source and histone H3K14 acetylation.</title>
        <authorList>
            <person name="Tang P."/>
            <person name="Han J."/>
            <person name="Zhang C."/>
            <person name="Tang P."/>
            <person name="Qi F."/>
            <person name="Zhang K."/>
            <person name="Liang L."/>
        </authorList>
    </citation>
    <scope>NUCLEOTIDE SEQUENCE</scope>
    <source>
        <strain evidence="12">YMF1.00683</strain>
    </source>
</reference>
<evidence type="ECO:0000256" key="1">
    <source>
        <dbReference type="ARBA" id="ARBA00004173"/>
    </source>
</evidence>
<dbReference type="Gene3D" id="2.130.10.10">
    <property type="entry name" value="YVTN repeat-like/Quinoprotein amine dehydrogenase"/>
    <property type="match status" value="1"/>
</dbReference>
<dbReference type="InterPro" id="IPR001680">
    <property type="entry name" value="WD40_rpt"/>
</dbReference>
<dbReference type="Pfam" id="PF00400">
    <property type="entry name" value="WD40"/>
    <property type="match status" value="1"/>
</dbReference>
<evidence type="ECO:0000256" key="6">
    <source>
        <dbReference type="ARBA" id="ARBA00023128"/>
    </source>
</evidence>
<dbReference type="PANTHER" id="PTHR48182:SF2">
    <property type="entry name" value="PROTEIN SERAC1"/>
    <property type="match status" value="1"/>
</dbReference>
<dbReference type="SUPFAM" id="SSF50978">
    <property type="entry name" value="WD40 repeat-like"/>
    <property type="match status" value="1"/>
</dbReference>
<keyword evidence="6" id="KW-0496">Mitochondrion</keyword>
<sequence length="1403" mass="157617">MSTTATASPVAANSTTELARQPVENFGLFELPQKDPHPAHSPPTPPNVRHVNIVAVHGLGGNWQSTWTAEDGAMWLRDRLPDILAEANIVARVQLFGYDSATVFTRSVADLQTAARTLLVRLRGSRKTQQQRAAPIIFVCHSLGGLVVKEALIQAWNRSSHNEDILEKARACLFLAVPHRGSGLADWADGPAKLLKILSMGFAGNSNFTSVLRSSSKDWVRLSENFIDRANRIYFRSFFETDRYGNQIIVNEGSAAMHIGTEQVIPLEGSNHQTICKFRADEDQRFSPVGDAILELADIVLPSAEGPIFVCSVEIQEQYLVPQCFAPDLRMEYLNPVPETSIRSFEFSNALVRDVTFWLPSAKAVFWLNGMAGTGKSTIARTAARDLAHNHRLGASFFFKRGETDRTSMSKVFPTLAADLVNNIPTIAPHVKDAIENCPGILRKSAHEQFDKLVWQPLSMIASDSSSPIPIVVLDAMDECEDEKDIELMFRLLSHAAKGQSARLKVFLTSRPELPIRLGFKGMEGEFQNLRLQEISQDVITHDITTFFHEELRRIRHEYNSTLREERQLPDVWPDPSDLMSLVHMAIPLFIFAATVCRFIGDRRLGSPDRQLAKVLQASVEGSQLAATYLPVLANMVDGKTVNQREESIRLFRMIVGGIIVFASPLAVPALARILDIPQQDIENKLDVLHSVLSVPETADTPVRLLHLSFRDFLVDPGQRTGHPFWVDEKETHQSMAADCLRVLECLRRDMCDIKAPGTHRSAVDKHKMDASIPQEVQYACLHWVYHLRHGGAHARYCDQVMTFLERHFLHWMESLSLMGRSRESVHLVGALQLLYKDDGPTQLSEFLIDAMRFVQRYSFAIENTPLQLYSSLLVFSPKRSKVRTTFTSGIPRWISPQPKVNDNWSQCLQTLEGHDKSVTSVAFSHDSALVASGSWDKTIRVWRTATGECIRTALREAIGLDRDSTPHHKLRLNNLGTHLLRRYERTSDIRDLQDSIHNLEKALELTAVHDPSRAALLNNLGMALEMRYDKFGDELHLKSATSKIRDALDSTPDCHPSRGIWLNNLSTKLWKEFELSGDTAVQDESISVAKKAVANTPDGYTGKARVHYELGKQLRARYEKSGDLDDLQAAITTFQKAWNATTAIPFDRVRAAACCLKLLGLQKKFDDAARLGAAVVDLLPTVNTRLLDRNDQQYVLSTFSGVAADTCAFLTENGKTSEALQYLERGRAVIHGQLIDDRSDMSELGNLHPDILSRYRRLVDRVNVPTRTSELPSAELDANRHRLEAIAELEDYIGQIRNKPGHKDFLKGITTKEMQACATGGSIIVVNVTDFRSDAFIITPRSIKCLPLHTLSASDARTWTRKFEVKPRLGKDWIPKNNQYSDYLMWLWTWPPKSLVDWNWSG</sequence>
<evidence type="ECO:0000256" key="9">
    <source>
        <dbReference type="SAM" id="Phobius"/>
    </source>
</evidence>
<evidence type="ECO:0000256" key="5">
    <source>
        <dbReference type="ARBA" id="ARBA00022824"/>
    </source>
</evidence>
<feature type="domain" description="AB hydrolase-1" evidence="10">
    <location>
        <begin position="53"/>
        <end position="192"/>
    </location>
</feature>